<evidence type="ECO:0000313" key="4">
    <source>
        <dbReference type="Proteomes" id="UP000007110"/>
    </source>
</evidence>
<dbReference type="SUPFAM" id="SSF53300">
    <property type="entry name" value="vWA-like"/>
    <property type="match status" value="1"/>
</dbReference>
<dbReference type="InterPro" id="IPR036465">
    <property type="entry name" value="vWFA_dom_sf"/>
</dbReference>
<dbReference type="InterPro" id="IPR002035">
    <property type="entry name" value="VWF_A"/>
</dbReference>
<proteinExistence type="predicted"/>
<dbReference type="InterPro" id="IPR013642">
    <property type="entry name" value="CLCA_N"/>
</dbReference>
<dbReference type="InParanoid" id="A0A7M7SU21"/>
<feature type="transmembrane region" description="Helical" evidence="1">
    <location>
        <begin position="665"/>
        <end position="690"/>
    </location>
</feature>
<dbReference type="InterPro" id="IPR013783">
    <property type="entry name" value="Ig-like_fold"/>
</dbReference>
<keyword evidence="4" id="KW-1185">Reference proteome</keyword>
<dbReference type="Pfam" id="PF00092">
    <property type="entry name" value="VWA"/>
    <property type="match status" value="1"/>
</dbReference>
<dbReference type="Gene3D" id="3.40.50.410">
    <property type="entry name" value="von Willebrand factor, type A domain"/>
    <property type="match status" value="1"/>
</dbReference>
<dbReference type="RefSeq" id="XP_030831405.1">
    <property type="nucleotide sequence ID" value="XM_030975545.1"/>
</dbReference>
<evidence type="ECO:0000259" key="2">
    <source>
        <dbReference type="PROSITE" id="PS50234"/>
    </source>
</evidence>
<evidence type="ECO:0000256" key="1">
    <source>
        <dbReference type="SAM" id="Phobius"/>
    </source>
</evidence>
<dbReference type="OrthoDB" id="10070117at2759"/>
<keyword evidence="1" id="KW-0812">Transmembrane</keyword>
<dbReference type="Pfam" id="PF08434">
    <property type="entry name" value="CLCA"/>
    <property type="match status" value="1"/>
</dbReference>
<dbReference type="PROSITE" id="PS50234">
    <property type="entry name" value="VWFA"/>
    <property type="match status" value="1"/>
</dbReference>
<organism evidence="3 4">
    <name type="scientific">Strongylocentrotus purpuratus</name>
    <name type="common">Purple sea urchin</name>
    <dbReference type="NCBI Taxonomy" id="7668"/>
    <lineage>
        <taxon>Eukaryota</taxon>
        <taxon>Metazoa</taxon>
        <taxon>Echinodermata</taxon>
        <taxon>Eleutherozoa</taxon>
        <taxon>Echinozoa</taxon>
        <taxon>Echinoidea</taxon>
        <taxon>Euechinoidea</taxon>
        <taxon>Echinacea</taxon>
        <taxon>Camarodonta</taxon>
        <taxon>Echinidea</taxon>
        <taxon>Strongylocentrotidae</taxon>
        <taxon>Strongylocentrotus</taxon>
    </lineage>
</organism>
<dbReference type="OMA" id="RQFTECE"/>
<dbReference type="Gene3D" id="2.60.40.10">
    <property type="entry name" value="Immunoglobulins"/>
    <property type="match status" value="1"/>
</dbReference>
<protein>
    <recommendedName>
        <fullName evidence="2">VWFA domain-containing protein</fullName>
    </recommendedName>
</protein>
<dbReference type="CDD" id="cd00198">
    <property type="entry name" value="vWFA"/>
    <property type="match status" value="1"/>
</dbReference>
<keyword evidence="1" id="KW-0472">Membrane</keyword>
<evidence type="ECO:0000313" key="3">
    <source>
        <dbReference type="EnsemblMetazoa" id="XP_030831405"/>
    </source>
</evidence>
<dbReference type="PANTHER" id="PTHR10579:SF177">
    <property type="entry name" value="CALCIUM-ACTIVATED CHLORIDE CHANNEL REGULATOR 4-LIKE PROTEIN"/>
    <property type="match status" value="1"/>
</dbReference>
<dbReference type="AlphaFoldDB" id="A0A7M7SU21"/>
<dbReference type="Proteomes" id="UP000007110">
    <property type="component" value="Unassembled WGS sequence"/>
</dbReference>
<dbReference type="GeneID" id="752990"/>
<name>A0A7M7SU21_STRPU</name>
<dbReference type="EnsemblMetazoa" id="XM_030975545">
    <property type="protein sequence ID" value="XP_030831405"/>
    <property type="gene ID" value="LOC752990"/>
</dbReference>
<dbReference type="PANTHER" id="PTHR10579">
    <property type="entry name" value="CALCIUM-ACTIVATED CHLORIDE CHANNEL REGULATOR"/>
    <property type="match status" value="1"/>
</dbReference>
<dbReference type="InterPro" id="IPR051266">
    <property type="entry name" value="CLCR"/>
</dbReference>
<sequence length="715" mass="76480">MFCHNVPGQAGYHNYEAPNLQNKKCDYQSVWEVMRKSTDFLYGNSPSLPEDTDISPNFIVVQPSGSLRIVLVLDTSGSMDGERFDKMIIGAKNFIQSIVPNSYVAIVEFNYGAIVDSNMTELTSAISRKDLASLLPTYADGATCIGCGIQTAIQVAQYNGMDSRGVYLILLSDGQENSGTLIADTLDDIEGSGVIVHSIAFYEADTQLEDLAQMTGGISATCADGGSAQCIISAFESIIAQRPQSVATSAPIQVQSSTITLDALAPSSIHTSSTHTTDVVIDASLGLNTVMTITWMVNPIISVTVTGPDGTVIDSTDARYEADISSKIITVTIEEAEAGVWSIELSNDGNSLMEYVSVNVISKPRSEDVYPPVVNSFLGTSIVNYTTAPLLEVYAYVHINYEPVIDATVIAEVVSSTTGDVTTISLRDNGLGADLISGDGIYSAYFLDFSSNGRYGVKVDVNGNTATSSHNTLRLKREVGTLTPPAPSLLFQRTTTAGVFQVENYSPDLIFDILAPSKIADITSRERTYDANRNVTLSWSAVGDDLDQGTAAYYELRFSDNFTQIRTNFTSAPAVNDTDLILGNLSRVASSGTLESITILLPGEDSEAIFSFMIRAWDEAGNAGPLSNIVSVSRRSLPPTTMPTTILNSTSEPPSTQSPGVALPIWAIISLSCVALLIVLAVSIILGVMCGRRAPKNARRSDNDHTNAAYVFGDP</sequence>
<dbReference type="SMART" id="SM00327">
    <property type="entry name" value="VWA"/>
    <property type="match status" value="1"/>
</dbReference>
<accession>A0A7M7SU21</accession>
<reference evidence="4" key="1">
    <citation type="submission" date="2015-02" db="EMBL/GenBank/DDBJ databases">
        <title>Genome sequencing for Strongylocentrotus purpuratus.</title>
        <authorList>
            <person name="Murali S."/>
            <person name="Liu Y."/>
            <person name="Vee V."/>
            <person name="English A."/>
            <person name="Wang M."/>
            <person name="Skinner E."/>
            <person name="Han Y."/>
            <person name="Muzny D.M."/>
            <person name="Worley K.C."/>
            <person name="Gibbs R.A."/>
        </authorList>
    </citation>
    <scope>NUCLEOTIDE SEQUENCE</scope>
</reference>
<feature type="domain" description="VWFA" evidence="2">
    <location>
        <begin position="68"/>
        <end position="238"/>
    </location>
</feature>
<reference evidence="3" key="2">
    <citation type="submission" date="2021-01" db="UniProtKB">
        <authorList>
            <consortium name="EnsemblMetazoa"/>
        </authorList>
    </citation>
    <scope>IDENTIFICATION</scope>
</reference>
<keyword evidence="1" id="KW-1133">Transmembrane helix</keyword>
<dbReference type="NCBIfam" id="NF041940">
    <property type="entry name" value="choice_anch_X"/>
    <property type="match status" value="1"/>
</dbReference>
<dbReference type="KEGG" id="spu:752990"/>